<dbReference type="Proteomes" id="UP001152607">
    <property type="component" value="Unassembled WGS sequence"/>
</dbReference>
<keyword evidence="3" id="KW-1185">Reference proteome</keyword>
<protein>
    <submittedName>
        <fullName evidence="2">Uncharacterized protein</fullName>
    </submittedName>
</protein>
<evidence type="ECO:0000256" key="1">
    <source>
        <dbReference type="SAM" id="MobiDB-lite"/>
    </source>
</evidence>
<comment type="caution">
    <text evidence="2">The sequence shown here is derived from an EMBL/GenBank/DDBJ whole genome shotgun (WGS) entry which is preliminary data.</text>
</comment>
<name>A0A9W4USV1_9PLEO</name>
<dbReference type="AlphaFoldDB" id="A0A9W4USV1"/>
<dbReference type="EMBL" id="CAOQHR010000010">
    <property type="protein sequence ID" value="CAI6340512.1"/>
    <property type="molecule type" value="Genomic_DNA"/>
</dbReference>
<feature type="region of interest" description="Disordered" evidence="1">
    <location>
        <begin position="57"/>
        <end position="78"/>
    </location>
</feature>
<evidence type="ECO:0000313" key="3">
    <source>
        <dbReference type="Proteomes" id="UP001152607"/>
    </source>
</evidence>
<accession>A0A9W4USV1</accession>
<organism evidence="2 3">
    <name type="scientific">Periconia digitata</name>
    <dbReference type="NCBI Taxonomy" id="1303443"/>
    <lineage>
        <taxon>Eukaryota</taxon>
        <taxon>Fungi</taxon>
        <taxon>Dikarya</taxon>
        <taxon>Ascomycota</taxon>
        <taxon>Pezizomycotina</taxon>
        <taxon>Dothideomycetes</taxon>
        <taxon>Pleosporomycetidae</taxon>
        <taxon>Pleosporales</taxon>
        <taxon>Massarineae</taxon>
        <taxon>Periconiaceae</taxon>
        <taxon>Periconia</taxon>
    </lineage>
</organism>
<sequence>MKTFLFGLHYASPSILCTLNNPMLSLCGALSRSLQRANYGVQRRRPDNFPNCRFIHREQSNRGGKRNPRALQALDARE</sequence>
<evidence type="ECO:0000313" key="2">
    <source>
        <dbReference type="EMBL" id="CAI6340512.1"/>
    </source>
</evidence>
<proteinExistence type="predicted"/>
<gene>
    <name evidence="2" type="ORF">PDIGIT_LOCUS13689</name>
</gene>
<reference evidence="2" key="1">
    <citation type="submission" date="2023-01" db="EMBL/GenBank/DDBJ databases">
        <authorList>
            <person name="Van Ghelder C."/>
            <person name="Rancurel C."/>
        </authorList>
    </citation>
    <scope>NUCLEOTIDE SEQUENCE</scope>
    <source>
        <strain evidence="2">CNCM I-4278</strain>
    </source>
</reference>